<feature type="non-terminal residue" evidence="1">
    <location>
        <position position="136"/>
    </location>
</feature>
<keyword evidence="2" id="KW-1185">Reference proteome</keyword>
<dbReference type="AlphaFoldDB" id="A0A087TVS8"/>
<organism evidence="1 2">
    <name type="scientific">Stegodyphus mimosarum</name>
    <name type="common">African social velvet spider</name>
    <dbReference type="NCBI Taxonomy" id="407821"/>
    <lineage>
        <taxon>Eukaryota</taxon>
        <taxon>Metazoa</taxon>
        <taxon>Ecdysozoa</taxon>
        <taxon>Arthropoda</taxon>
        <taxon>Chelicerata</taxon>
        <taxon>Arachnida</taxon>
        <taxon>Araneae</taxon>
        <taxon>Araneomorphae</taxon>
        <taxon>Entelegynae</taxon>
        <taxon>Eresoidea</taxon>
        <taxon>Eresidae</taxon>
        <taxon>Stegodyphus</taxon>
    </lineage>
</organism>
<dbReference type="OrthoDB" id="6430889at2759"/>
<accession>A0A087TVS8</accession>
<sequence length="136" mass="15890">MLIGRDLRLPSDFLVGCPTDAPPSSEEYLQDVQAHFEVMHRSAREQVNLPTEKMKTRYDTRDTEHRFNEGDTVWFWNPTRYKRLCSKPPTATLIYAGKLQSPWDGPYTVLNRMNDIVVRIHNFLHICMKNPVPSNE</sequence>
<gene>
    <name evidence="1" type="ORF">X975_09033</name>
</gene>
<dbReference type="EMBL" id="KK116977">
    <property type="protein sequence ID" value="KFM69217.1"/>
    <property type="molecule type" value="Genomic_DNA"/>
</dbReference>
<reference evidence="1 2" key="1">
    <citation type="submission" date="2013-11" db="EMBL/GenBank/DDBJ databases">
        <title>Genome sequencing of Stegodyphus mimosarum.</title>
        <authorList>
            <person name="Bechsgaard J."/>
        </authorList>
    </citation>
    <scope>NUCLEOTIDE SEQUENCE [LARGE SCALE GENOMIC DNA]</scope>
</reference>
<proteinExistence type="predicted"/>
<dbReference type="Proteomes" id="UP000054359">
    <property type="component" value="Unassembled WGS sequence"/>
</dbReference>
<name>A0A087TVS8_STEMI</name>
<evidence type="ECO:0000313" key="2">
    <source>
        <dbReference type="Proteomes" id="UP000054359"/>
    </source>
</evidence>
<evidence type="ECO:0008006" key="3">
    <source>
        <dbReference type="Google" id="ProtNLM"/>
    </source>
</evidence>
<protein>
    <recommendedName>
        <fullName evidence="3">Retrovirus-related Pol polyprotein from transposon 412</fullName>
    </recommendedName>
</protein>
<evidence type="ECO:0000313" key="1">
    <source>
        <dbReference type="EMBL" id="KFM69217.1"/>
    </source>
</evidence>